<comment type="catalytic activity">
    <reaction evidence="1 6">
        <text>Thiol-dependent hydrolysis of ester, thioester, amide, peptide and isopeptide bonds formed by the C-terminal Gly of ubiquitin (a 76-residue protein attached to proteins as an intracellular targeting signal).</text>
        <dbReference type="EC" id="3.4.19.12"/>
    </reaction>
</comment>
<dbReference type="GO" id="GO:0005829">
    <property type="term" value="C:cytosol"/>
    <property type="evidence" value="ECO:0007669"/>
    <property type="project" value="TreeGrafter"/>
</dbReference>
<dbReference type="Proteomes" id="UP000242519">
    <property type="component" value="Unassembled WGS sequence"/>
</dbReference>
<evidence type="ECO:0000256" key="4">
    <source>
        <dbReference type="ARBA" id="ARBA00022801"/>
    </source>
</evidence>
<evidence type="ECO:0000313" key="10">
    <source>
        <dbReference type="Proteomes" id="UP000242519"/>
    </source>
</evidence>
<evidence type="ECO:0000256" key="2">
    <source>
        <dbReference type="ARBA" id="ARBA00022670"/>
    </source>
</evidence>
<evidence type="ECO:0000256" key="5">
    <source>
        <dbReference type="ARBA" id="ARBA00022807"/>
    </source>
</evidence>
<dbReference type="InterPro" id="IPR001394">
    <property type="entry name" value="Peptidase_C19_UCH"/>
</dbReference>
<organism evidence="9 10">
    <name type="scientific">Diplocarpon coronariae</name>
    <dbReference type="NCBI Taxonomy" id="2795749"/>
    <lineage>
        <taxon>Eukaryota</taxon>
        <taxon>Fungi</taxon>
        <taxon>Dikarya</taxon>
        <taxon>Ascomycota</taxon>
        <taxon>Pezizomycotina</taxon>
        <taxon>Leotiomycetes</taxon>
        <taxon>Helotiales</taxon>
        <taxon>Drepanopezizaceae</taxon>
        <taxon>Diplocarpon</taxon>
    </lineage>
</organism>
<dbReference type="EMBL" id="MZNU01000260">
    <property type="protein sequence ID" value="OWP01745.1"/>
    <property type="molecule type" value="Genomic_DNA"/>
</dbReference>
<comment type="caution">
    <text evidence="9">The sequence shown here is derived from an EMBL/GenBank/DDBJ whole genome shotgun (WGS) entry which is preliminary data.</text>
</comment>
<gene>
    <name evidence="9" type="ORF">B2J93_2337</name>
</gene>
<feature type="region of interest" description="Disordered" evidence="7">
    <location>
        <begin position="1"/>
        <end position="28"/>
    </location>
</feature>
<comment type="similarity">
    <text evidence="6">Belongs to the peptidase C19 family.</text>
</comment>
<feature type="compositionally biased region" description="Pro residues" evidence="7">
    <location>
        <begin position="130"/>
        <end position="143"/>
    </location>
</feature>
<feature type="region of interest" description="Disordered" evidence="7">
    <location>
        <begin position="117"/>
        <end position="354"/>
    </location>
</feature>
<feature type="compositionally biased region" description="Basic and acidic residues" evidence="7">
    <location>
        <begin position="369"/>
        <end position="382"/>
    </location>
</feature>
<feature type="region of interest" description="Disordered" evidence="7">
    <location>
        <begin position="884"/>
        <end position="917"/>
    </location>
</feature>
<dbReference type="GO" id="GO:0016579">
    <property type="term" value="P:protein deubiquitination"/>
    <property type="evidence" value="ECO:0007669"/>
    <property type="project" value="InterPro"/>
</dbReference>
<evidence type="ECO:0000256" key="3">
    <source>
        <dbReference type="ARBA" id="ARBA00022786"/>
    </source>
</evidence>
<dbReference type="PROSITE" id="PS50235">
    <property type="entry name" value="USP_3"/>
    <property type="match status" value="1"/>
</dbReference>
<dbReference type="InterPro" id="IPR028889">
    <property type="entry name" value="USP"/>
</dbReference>
<evidence type="ECO:0000259" key="8">
    <source>
        <dbReference type="PROSITE" id="PS50235"/>
    </source>
</evidence>
<dbReference type="EC" id="3.4.19.12" evidence="6"/>
<feature type="region of interest" description="Disordered" evidence="7">
    <location>
        <begin position="49"/>
        <end position="93"/>
    </location>
</feature>
<dbReference type="GO" id="GO:0004843">
    <property type="term" value="F:cysteine-type deubiquitinase activity"/>
    <property type="evidence" value="ECO:0007669"/>
    <property type="project" value="UniProtKB-UniRule"/>
</dbReference>
<evidence type="ECO:0000313" key="9">
    <source>
        <dbReference type="EMBL" id="OWP01745.1"/>
    </source>
</evidence>
<dbReference type="InParanoid" id="A0A218Z3D2"/>
<dbReference type="PANTHER" id="PTHR24006:SF687">
    <property type="entry name" value="UBIQUITIN CARBOXYL-TERMINAL HYDROLASE 10"/>
    <property type="match status" value="1"/>
</dbReference>
<evidence type="ECO:0000256" key="7">
    <source>
        <dbReference type="SAM" id="MobiDB-lite"/>
    </source>
</evidence>
<feature type="compositionally biased region" description="Polar residues" evidence="7">
    <location>
        <begin position="312"/>
        <end position="335"/>
    </location>
</feature>
<dbReference type="STRING" id="503106.A0A218Z3D2"/>
<dbReference type="OrthoDB" id="429671at2759"/>
<proteinExistence type="inferred from homology"/>
<keyword evidence="5 6" id="KW-0788">Thiol protease</keyword>
<sequence>MNVAVAQSTRQYHDNTSQSPNPCPYLSRASSNAHLQFDLNKLDLEDTPASQAGMMNGRHLPAGQSMPIDVGRRRPHNQYQQQHQHQHQHQHQQYAPQMYNNYMQPYASNYYPQPIPPQYHNAPLPHQYNPYPPPPYVRSPPPIQQHYGPAPLPQQQQQQQPYTKPQQPLVVSSPYHAPASAPPPRAPSSTQSTHAVPAPMTPPTPKTTLSATPSPPAQESSIRSSFRAPLPWLSRPDLQWPVRKARRKRKAVPKSSGTTISSGDIESELKDVGKNAQANSVEEKGIVQEPVAEDVAAGDENSEEAVMHRPETPSTGHPTSDDNSTNPTTPCSQQPPAFVAGETTPLAPRAAQRSVGPVVPVLPKVIKSLPDKTDEPQRRVPEVDADATSEVQSLVGDKEEAKEASPVAPAPKAWATPKSWTGLFTTAAAASNEASNESGLPVSTPIAAKNNAQSLADALLSFNAVSNASKVAFLKPRGLVNTGNMCYMNSVLQVLIFCTPFFSFLDQMSKRAVHNLKGETPLIDAMILFLQEFPVIDSAKTVEQLRMRLKEGELEQYGDPFTPDFVYNAINRLPRFSSMRRGHQQDAEEFLGFLLEGLHDECVLAMHNSTLNNTSAIATPTNGQSPPLSEAGGVAAFDSAAKENGWLEVGPKQKAAVTRSSGTIVTGSPVTKIFGGNLRSELRVPGLKDSVTLEPYQPLQLDIGASNVNNIIDALKGLTRSEALHGDFKSPKGPNVTATKQVFIETLPPVLILHLKRFQYDNTGGTQKIWKRVGYPLELEIPKEVFPRQKRATYVHSGLPKYRLIGVVYHHGKNATGGHYTVDVRRQDGREWVRLDDTVICRVRSEEVAEGGSEEDPRVLATALDGQKKDSISSNGFAAIDGAEEDADQDGWKQASGTGKKWSAVANGASAPKGNSDRFSIKDNKVAYLLFYQKI</sequence>
<evidence type="ECO:0000256" key="1">
    <source>
        <dbReference type="ARBA" id="ARBA00000707"/>
    </source>
</evidence>
<accession>A0A218Z3D2</accession>
<dbReference type="SUPFAM" id="SSF54001">
    <property type="entry name" value="Cysteine proteinases"/>
    <property type="match status" value="1"/>
</dbReference>
<dbReference type="PANTHER" id="PTHR24006">
    <property type="entry name" value="UBIQUITIN CARBOXYL-TERMINAL HYDROLASE"/>
    <property type="match status" value="1"/>
</dbReference>
<protein>
    <recommendedName>
        <fullName evidence="6">Ubiquitin carboxyl-terminal hydrolase</fullName>
        <ecNumber evidence="6">3.4.19.12</ecNumber>
    </recommendedName>
</protein>
<dbReference type="AlphaFoldDB" id="A0A218Z3D2"/>
<feature type="compositionally biased region" description="Basic residues" evidence="7">
    <location>
        <begin position="243"/>
        <end position="252"/>
    </location>
</feature>
<feature type="region of interest" description="Disordered" evidence="7">
    <location>
        <begin position="369"/>
        <end position="413"/>
    </location>
</feature>
<dbReference type="FunCoup" id="A0A218Z3D2">
    <property type="interactions" value="764"/>
</dbReference>
<keyword evidence="3 6" id="KW-0833">Ubl conjugation pathway</keyword>
<feature type="compositionally biased region" description="Polar residues" evidence="7">
    <location>
        <begin position="255"/>
        <end position="264"/>
    </location>
</feature>
<dbReference type="GO" id="GO:0006508">
    <property type="term" value="P:proteolysis"/>
    <property type="evidence" value="ECO:0007669"/>
    <property type="project" value="UniProtKB-KW"/>
</dbReference>
<dbReference type="PROSITE" id="PS00972">
    <property type="entry name" value="USP_1"/>
    <property type="match status" value="1"/>
</dbReference>
<reference evidence="9 10" key="1">
    <citation type="submission" date="2017-04" db="EMBL/GenBank/DDBJ databases">
        <title>Draft genome sequence of Marssonina coronaria NL1: causal agent of apple blotch.</title>
        <authorList>
            <person name="Cheng Q."/>
        </authorList>
    </citation>
    <scope>NUCLEOTIDE SEQUENCE [LARGE SCALE GENOMIC DNA]</scope>
    <source>
        <strain evidence="9 10">NL1</strain>
    </source>
</reference>
<feature type="domain" description="USP" evidence="8">
    <location>
        <begin position="477"/>
        <end position="869"/>
    </location>
</feature>
<keyword evidence="10" id="KW-1185">Reference proteome</keyword>
<evidence type="ECO:0000256" key="6">
    <source>
        <dbReference type="RuleBase" id="RU366025"/>
    </source>
</evidence>
<dbReference type="Gene3D" id="3.90.70.10">
    <property type="entry name" value="Cysteine proteinases"/>
    <property type="match status" value="1"/>
</dbReference>
<name>A0A218Z3D2_9HELO</name>
<keyword evidence="4 6" id="KW-0378">Hydrolase</keyword>
<feature type="compositionally biased region" description="Low complexity" evidence="7">
    <location>
        <begin position="187"/>
        <end position="198"/>
    </location>
</feature>
<feature type="compositionally biased region" description="Polar residues" evidence="7">
    <location>
        <begin position="1"/>
        <end position="20"/>
    </location>
</feature>
<dbReference type="InterPro" id="IPR018200">
    <property type="entry name" value="USP_CS"/>
</dbReference>
<feature type="compositionally biased region" description="Polar residues" evidence="7">
    <location>
        <begin position="209"/>
        <end position="224"/>
    </location>
</feature>
<dbReference type="Pfam" id="PF00443">
    <property type="entry name" value="UCH"/>
    <property type="match status" value="1"/>
</dbReference>
<keyword evidence="2 6" id="KW-0645">Protease</keyword>
<dbReference type="GO" id="GO:0005634">
    <property type="term" value="C:nucleus"/>
    <property type="evidence" value="ECO:0007669"/>
    <property type="project" value="TreeGrafter"/>
</dbReference>
<dbReference type="InterPro" id="IPR038765">
    <property type="entry name" value="Papain-like_cys_pep_sf"/>
</dbReference>
<dbReference type="PROSITE" id="PS00973">
    <property type="entry name" value="USP_2"/>
    <property type="match status" value="1"/>
</dbReference>
<dbReference type="InterPro" id="IPR050164">
    <property type="entry name" value="Peptidase_C19"/>
</dbReference>
<feature type="compositionally biased region" description="Low complexity" evidence="7">
    <location>
        <begin position="153"/>
        <end position="179"/>
    </location>
</feature>